<dbReference type="RefSeq" id="WP_068913210.1">
    <property type="nucleotide sequence ID" value="NZ_MBEW02000017.1"/>
</dbReference>
<dbReference type="Pfam" id="PF03461">
    <property type="entry name" value="TRCF"/>
    <property type="match status" value="1"/>
</dbReference>
<dbReference type="InterPro" id="IPR036101">
    <property type="entry name" value="CarD-like/TRCF_RID_sf"/>
</dbReference>
<evidence type="ECO:0000259" key="14">
    <source>
        <dbReference type="PROSITE" id="PS51192"/>
    </source>
</evidence>
<comment type="function">
    <text evidence="13">Couples transcription and DNA repair by recognizing RNA polymerase (RNAP) stalled at DNA lesions. Mediates ATP-dependent release of RNAP and its truncated transcript from the DNA, and recruitment of nucleotide excision repair machinery to the damaged site.</text>
</comment>
<dbReference type="HAMAP" id="MF_00969">
    <property type="entry name" value="TRCF"/>
    <property type="match status" value="1"/>
</dbReference>
<reference evidence="16 17" key="1">
    <citation type="journal article" date="2016" name="Genome Announc.">
        <title>Draft Genome Sequence of Criibacterium bergeronii gen. nov., sp. nov., Strain CCRI-22567T, Isolated from a Vaginal Sample from a Woman with Bacterial Vaginosis.</title>
        <authorList>
            <person name="Maheux A.F."/>
            <person name="Berube E."/>
            <person name="Boudreau D.K."/>
            <person name="Raymond F."/>
            <person name="Corbeil J."/>
            <person name="Roy P.H."/>
            <person name="Boissinot M."/>
            <person name="Omar R.F."/>
        </authorList>
    </citation>
    <scope>NUCLEOTIDE SEQUENCE [LARGE SCALE GENOMIC DNA]</scope>
    <source>
        <strain evidence="16 17">CCRI-22567</strain>
    </source>
</reference>
<dbReference type="GO" id="GO:0005737">
    <property type="term" value="C:cytoplasm"/>
    <property type="evidence" value="ECO:0007669"/>
    <property type="project" value="UniProtKB-SubCell"/>
</dbReference>
<dbReference type="Pfam" id="PF00270">
    <property type="entry name" value="DEAD"/>
    <property type="match status" value="1"/>
</dbReference>
<evidence type="ECO:0000256" key="4">
    <source>
        <dbReference type="ARBA" id="ARBA00022763"/>
    </source>
</evidence>
<evidence type="ECO:0000256" key="3">
    <source>
        <dbReference type="ARBA" id="ARBA00022741"/>
    </source>
</evidence>
<comment type="similarity">
    <text evidence="10 13">In the N-terminal section; belongs to the UvrB family.</text>
</comment>
<dbReference type="PROSITE" id="PS51192">
    <property type="entry name" value="HELICASE_ATP_BIND_1"/>
    <property type="match status" value="1"/>
</dbReference>
<dbReference type="GO" id="GO:0000716">
    <property type="term" value="P:transcription-coupled nucleotide-excision repair, DNA damage recognition"/>
    <property type="evidence" value="ECO:0007669"/>
    <property type="project" value="UniProtKB-UniRule"/>
</dbReference>
<sequence>MQKFYDYIEQKPKYEDIKKSINNQEFPLLVNGVSLENIAFFADYNKYITHKKTVIILRDLHMARQVYQDLSKFNNKVLFLQTDELRLYFVEANDRQNEYMRITTLKKIYQGDFDFLVVGVASFLRKYMPKKYYKQNKIDIDMSSKIDTDELSKKLVKLGYERTPKVEAKAEFSIRGSIIDIFSPDFANPVRIELFDDEVDSIRYFDIFSQVSISKIEKISVINCREYIYPDESERIDELSNLLEEDISQDIKAEIEKLQSKTYFTGMEKYLDYIYDEEDLSLFQFLDDCNFILYEPNQVVEMYESIYYQFIQNYETFRDKNLAIEEYKNIFYTKEDFVYKLEKTNLILITEIFSTIKKLKPKKISDINAKASPKYRGDLVHLVEDIKYFKSKNTKILISLYDKDAVKNLEKALNENDITVKVIENQDFDVNNFDIFLTKDGKNRGIYLQDADFLYLTNNDIFMRVSRPKPKKNAVKSQKINSFIELKKGDIVVHETYGIGRFSAIEQRENNGVTKDFIKIVYKDGDTIYVPINQMDKVQKYIGTASDKVTLSKLGSTSWKKQKTKAQKAVEEIAKYLVELYSIREHKKGYAFSKDTFWQREFESLFPFEETPDQLKAIEDIKCDMESQKPMDRLVCGDVGYGKTEVALRAIFKAVMDQKQVAFLVPTTILAEQHFKTLSERFENYPITVDSLSRFKTKKQQNLVVEGVKAGTIDVVVGTHRILSKDMSFKDLGLLVIDEEQRFGVKDKEKIKQLKNNVDVLTLTATPIPRTLNMSLSGIRDMSTLETPPNDRHPIATYVTEALDGIIVDAIQREIMRNGQVYFVYNVVHDIDRIKKYLNTLMPDLRIAVAHGQMNSNELEDIMIDFMDKKYDLLLCTTIIETGMDISNVNTIIIYNADKMGISQLYQLRGRVGRSSRQSYAYLLYEKDKVLTEVASKRLKTIKEFTEFGSGFKIAMMDLEIRGSGNLLGESQSGHIEEVGYDLYIKMLNKAFNALKGVKEEEKTQTEVYLNVDAYIPDNYIQDELQKIEIYKKIASIEDKEDYFGVQSEIEDRFSDIPESVENLLKISRIRSLGERIGIDKISQNGVYVIYSGAKQKLKQRVEKDSPQSLLKNVISFLEKLAG</sequence>
<feature type="domain" description="Helicase ATP-binding" evidence="14">
    <location>
        <begin position="624"/>
        <end position="785"/>
    </location>
</feature>
<protein>
    <recommendedName>
        <fullName evidence="12 13">Transcription-repair-coupling factor</fullName>
        <shortName evidence="13">TRCF</shortName>
        <ecNumber evidence="13">3.6.4.-</ecNumber>
    </recommendedName>
</protein>
<evidence type="ECO:0000256" key="8">
    <source>
        <dbReference type="ARBA" id="ARBA00023125"/>
    </source>
</evidence>
<comment type="subcellular location">
    <subcellularLocation>
        <location evidence="1 13">Cytoplasm</location>
    </subcellularLocation>
</comment>
<proteinExistence type="inferred from homology"/>
<evidence type="ECO:0000256" key="11">
    <source>
        <dbReference type="ARBA" id="ARBA00061399"/>
    </source>
</evidence>
<evidence type="ECO:0000256" key="9">
    <source>
        <dbReference type="ARBA" id="ARBA00023204"/>
    </source>
</evidence>
<organism evidence="16 17">
    <name type="scientific">Criibacterium bergeronii</name>
    <dbReference type="NCBI Taxonomy" id="1871336"/>
    <lineage>
        <taxon>Bacteria</taxon>
        <taxon>Bacillati</taxon>
        <taxon>Bacillota</taxon>
        <taxon>Clostridia</taxon>
        <taxon>Peptostreptococcales</taxon>
        <taxon>Filifactoraceae</taxon>
        <taxon>Criibacterium</taxon>
    </lineage>
</organism>
<dbReference type="Pfam" id="PF02559">
    <property type="entry name" value="CarD_TRCF_RID"/>
    <property type="match status" value="1"/>
</dbReference>
<evidence type="ECO:0000256" key="2">
    <source>
        <dbReference type="ARBA" id="ARBA00022490"/>
    </source>
</evidence>
<keyword evidence="3 13" id="KW-0547">Nucleotide-binding</keyword>
<dbReference type="NCBIfam" id="TIGR00580">
    <property type="entry name" value="mfd"/>
    <property type="match status" value="1"/>
</dbReference>
<evidence type="ECO:0000256" key="6">
    <source>
        <dbReference type="ARBA" id="ARBA00022806"/>
    </source>
</evidence>
<dbReference type="InterPro" id="IPR037235">
    <property type="entry name" value="TRCF-like_C_D7"/>
</dbReference>
<evidence type="ECO:0000256" key="12">
    <source>
        <dbReference type="ARBA" id="ARBA00070128"/>
    </source>
</evidence>
<dbReference type="InterPro" id="IPR001650">
    <property type="entry name" value="Helicase_C-like"/>
</dbReference>
<keyword evidence="5 13" id="KW-0378">Hydrolase</keyword>
<dbReference type="STRING" id="1871336.BBG48_09850"/>
<evidence type="ECO:0000313" key="16">
    <source>
        <dbReference type="EMBL" id="RDY20916.1"/>
    </source>
</evidence>
<dbReference type="InterPro" id="IPR047112">
    <property type="entry name" value="RecG/Mfd"/>
</dbReference>
<dbReference type="Gene3D" id="3.40.50.11180">
    <property type="match status" value="1"/>
</dbReference>
<dbReference type="PANTHER" id="PTHR47964">
    <property type="entry name" value="ATP-DEPENDENT DNA HELICASE HOMOLOG RECG, CHLOROPLASTIC"/>
    <property type="match status" value="1"/>
</dbReference>
<gene>
    <name evidence="13 16" type="primary">mfd</name>
    <name evidence="16" type="ORF">BBG48_007585</name>
</gene>
<dbReference type="AlphaFoldDB" id="A0A371IKD0"/>
<keyword evidence="7 13" id="KW-0067">ATP-binding</keyword>
<accession>A0A371IKD0</accession>
<dbReference type="Gene3D" id="3.30.2060.10">
    <property type="entry name" value="Penicillin-binding protein 1b domain"/>
    <property type="match status" value="1"/>
</dbReference>
<dbReference type="InterPro" id="IPR003711">
    <property type="entry name" value="CarD-like/TRCF_RID"/>
</dbReference>
<dbReference type="GO" id="GO:0003684">
    <property type="term" value="F:damaged DNA binding"/>
    <property type="evidence" value="ECO:0007669"/>
    <property type="project" value="InterPro"/>
</dbReference>
<dbReference type="SMART" id="SM00487">
    <property type="entry name" value="DEXDc"/>
    <property type="match status" value="1"/>
</dbReference>
<dbReference type="PROSITE" id="PS51194">
    <property type="entry name" value="HELICASE_CTER"/>
    <property type="match status" value="1"/>
</dbReference>
<dbReference type="EMBL" id="MBEW02000017">
    <property type="protein sequence ID" value="RDY20916.1"/>
    <property type="molecule type" value="Genomic_DNA"/>
</dbReference>
<dbReference type="GO" id="GO:0016787">
    <property type="term" value="F:hydrolase activity"/>
    <property type="evidence" value="ECO:0007669"/>
    <property type="project" value="UniProtKB-KW"/>
</dbReference>
<dbReference type="EC" id="3.6.4.-" evidence="13"/>
<dbReference type="Gene3D" id="3.90.1150.50">
    <property type="entry name" value="Transcription-repair-coupling factor, D7 domain"/>
    <property type="match status" value="1"/>
</dbReference>
<dbReference type="SUPFAM" id="SSF52540">
    <property type="entry name" value="P-loop containing nucleoside triphosphate hydrolases"/>
    <property type="match status" value="3"/>
</dbReference>
<keyword evidence="6" id="KW-0347">Helicase</keyword>
<dbReference type="CDD" id="cd17991">
    <property type="entry name" value="DEXHc_TRCF"/>
    <property type="match status" value="1"/>
</dbReference>
<dbReference type="PANTHER" id="PTHR47964:SF1">
    <property type="entry name" value="ATP-DEPENDENT DNA HELICASE HOMOLOG RECG, CHLOROPLASTIC"/>
    <property type="match status" value="1"/>
</dbReference>
<dbReference type="InterPro" id="IPR005118">
    <property type="entry name" value="TRCF_C"/>
</dbReference>
<comment type="similarity">
    <text evidence="11 13">In the C-terminal section; belongs to the helicase family. RecG subfamily.</text>
</comment>
<feature type="domain" description="Helicase C-terminal" evidence="15">
    <location>
        <begin position="802"/>
        <end position="960"/>
    </location>
</feature>
<dbReference type="GO" id="GO:0005524">
    <property type="term" value="F:ATP binding"/>
    <property type="evidence" value="ECO:0007669"/>
    <property type="project" value="UniProtKB-UniRule"/>
</dbReference>
<keyword evidence="8 13" id="KW-0238">DNA-binding</keyword>
<keyword evidence="9 13" id="KW-0234">DNA repair</keyword>
<keyword evidence="17" id="KW-1185">Reference proteome</keyword>
<evidence type="ECO:0000313" key="17">
    <source>
        <dbReference type="Proteomes" id="UP000093352"/>
    </source>
</evidence>
<evidence type="ECO:0000256" key="5">
    <source>
        <dbReference type="ARBA" id="ARBA00022801"/>
    </source>
</evidence>
<dbReference type="InterPro" id="IPR011545">
    <property type="entry name" value="DEAD/DEAH_box_helicase_dom"/>
</dbReference>
<dbReference type="Pfam" id="PF17757">
    <property type="entry name" value="UvrB_inter"/>
    <property type="match status" value="1"/>
</dbReference>
<evidence type="ECO:0000256" key="10">
    <source>
        <dbReference type="ARBA" id="ARBA00061104"/>
    </source>
</evidence>
<comment type="caution">
    <text evidence="16">The sequence shown here is derived from an EMBL/GenBank/DDBJ whole genome shotgun (WGS) entry which is preliminary data.</text>
</comment>
<dbReference type="GO" id="GO:0006355">
    <property type="term" value="P:regulation of DNA-templated transcription"/>
    <property type="evidence" value="ECO:0007669"/>
    <property type="project" value="UniProtKB-UniRule"/>
</dbReference>
<dbReference type="InterPro" id="IPR004576">
    <property type="entry name" value="Mfd"/>
</dbReference>
<name>A0A371IKD0_9FIRM</name>
<dbReference type="InterPro" id="IPR014001">
    <property type="entry name" value="Helicase_ATP-bd"/>
</dbReference>
<evidence type="ECO:0000256" key="7">
    <source>
        <dbReference type="ARBA" id="ARBA00022840"/>
    </source>
</evidence>
<dbReference type="GO" id="GO:0003678">
    <property type="term" value="F:DNA helicase activity"/>
    <property type="evidence" value="ECO:0007669"/>
    <property type="project" value="TreeGrafter"/>
</dbReference>
<evidence type="ECO:0000259" key="15">
    <source>
        <dbReference type="PROSITE" id="PS51194"/>
    </source>
</evidence>
<dbReference type="Proteomes" id="UP000093352">
    <property type="component" value="Unassembled WGS sequence"/>
</dbReference>
<dbReference type="FunFam" id="3.40.50.300:FF:000546">
    <property type="entry name" value="Transcription-repair-coupling factor"/>
    <property type="match status" value="1"/>
</dbReference>
<dbReference type="Gene3D" id="3.40.50.300">
    <property type="entry name" value="P-loop containing nucleotide triphosphate hydrolases"/>
    <property type="match status" value="2"/>
</dbReference>
<evidence type="ECO:0000256" key="1">
    <source>
        <dbReference type="ARBA" id="ARBA00004496"/>
    </source>
</evidence>
<dbReference type="InterPro" id="IPR041471">
    <property type="entry name" value="UvrB_inter"/>
</dbReference>
<dbReference type="SMART" id="SM00982">
    <property type="entry name" value="TRCF"/>
    <property type="match status" value="1"/>
</dbReference>
<dbReference type="SMART" id="SM00490">
    <property type="entry name" value="HELICc"/>
    <property type="match status" value="1"/>
</dbReference>
<evidence type="ECO:0000256" key="13">
    <source>
        <dbReference type="HAMAP-Rule" id="MF_00969"/>
    </source>
</evidence>
<dbReference type="Pfam" id="PF00271">
    <property type="entry name" value="Helicase_C"/>
    <property type="match status" value="1"/>
</dbReference>
<keyword evidence="4 13" id="KW-0227">DNA damage</keyword>
<dbReference type="SUPFAM" id="SSF141259">
    <property type="entry name" value="CarD-like"/>
    <property type="match status" value="1"/>
</dbReference>
<dbReference type="InterPro" id="IPR027417">
    <property type="entry name" value="P-loop_NTPase"/>
</dbReference>
<keyword evidence="2 13" id="KW-0963">Cytoplasm</keyword>
<dbReference type="Gene3D" id="2.40.10.170">
    <property type="match status" value="1"/>
</dbReference>
<dbReference type="SUPFAM" id="SSF143517">
    <property type="entry name" value="TRCF domain-like"/>
    <property type="match status" value="1"/>
</dbReference>
<dbReference type="SMART" id="SM01058">
    <property type="entry name" value="CarD_TRCF"/>
    <property type="match status" value="1"/>
</dbReference>